<evidence type="ECO:0000259" key="1">
    <source>
        <dbReference type="Pfam" id="PF13843"/>
    </source>
</evidence>
<feature type="domain" description="PiggyBac transposable element-derived protein" evidence="1">
    <location>
        <begin position="20"/>
        <end position="209"/>
    </location>
</feature>
<protein>
    <recommendedName>
        <fullName evidence="1">PiggyBac transposable element-derived protein domain-containing protein</fullName>
    </recommendedName>
</protein>
<reference evidence="2" key="1">
    <citation type="submission" date="2023-07" db="EMBL/GenBank/DDBJ databases">
        <title>Chromosome-level genome assembly of Artemia franciscana.</title>
        <authorList>
            <person name="Jo E."/>
        </authorList>
    </citation>
    <scope>NUCLEOTIDE SEQUENCE</scope>
    <source>
        <tissue evidence="2">Whole body</tissue>
    </source>
</reference>
<dbReference type="Pfam" id="PF13843">
    <property type="entry name" value="DDE_Tnp_1_7"/>
    <property type="match status" value="1"/>
</dbReference>
<dbReference type="Proteomes" id="UP001187531">
    <property type="component" value="Unassembled WGS sequence"/>
</dbReference>
<evidence type="ECO:0000313" key="3">
    <source>
        <dbReference type="Proteomes" id="UP001187531"/>
    </source>
</evidence>
<keyword evidence="3" id="KW-1185">Reference proteome</keyword>
<accession>A0AA88HBV4</accession>
<proteinExistence type="predicted"/>
<comment type="caution">
    <text evidence="2">The sequence shown here is derived from an EMBL/GenBank/DDBJ whole genome shotgun (WGS) entry which is preliminary data.</text>
</comment>
<dbReference type="EMBL" id="JAVRJZ010000197">
    <property type="protein sequence ID" value="KAK2702676.1"/>
    <property type="molecule type" value="Genomic_DNA"/>
</dbReference>
<dbReference type="InterPro" id="IPR029526">
    <property type="entry name" value="PGBD"/>
</dbReference>
<dbReference type="AlphaFoldDB" id="A0AA88HBV4"/>
<evidence type="ECO:0000313" key="2">
    <source>
        <dbReference type="EMBL" id="KAK2702676.1"/>
    </source>
</evidence>
<gene>
    <name evidence="2" type="ORF">QYM36_018724</name>
</gene>
<sequence length="266" mass="30733">MFDIGMTDHIIFQTNLCATQKGVSRVYKIWVRADTHSFVGDFQVFTGELADTTKLRLGEQVVMDLTKELQGKNYHIYFNNFFSSLNPMKKKMNNNKLYCFSTIHANHKGLPKLNSKKELRRGDLDCTVMSNEIFCVHWMDKRSTKVGRMEKDGSVTQISCPNVVVEHNRFMGCVDMANMFKSLYAIDGKSRKWWHHLLWHFINITKVNAVVLFKFSTIPDVNNMMLKVSIYRNVTGLGESYSCKAERVCKVTLFMSSTKNCFGSFH</sequence>
<dbReference type="PANTHER" id="PTHR47272:SF1">
    <property type="entry name" value="PIGGYBAC TRANSPOSABLE ELEMENT-DERIVED PROTEIN 3-LIKE"/>
    <property type="match status" value="1"/>
</dbReference>
<organism evidence="2 3">
    <name type="scientific">Artemia franciscana</name>
    <name type="common">Brine shrimp</name>
    <name type="synonym">Artemia sanfranciscana</name>
    <dbReference type="NCBI Taxonomy" id="6661"/>
    <lineage>
        <taxon>Eukaryota</taxon>
        <taxon>Metazoa</taxon>
        <taxon>Ecdysozoa</taxon>
        <taxon>Arthropoda</taxon>
        <taxon>Crustacea</taxon>
        <taxon>Branchiopoda</taxon>
        <taxon>Anostraca</taxon>
        <taxon>Artemiidae</taxon>
        <taxon>Artemia</taxon>
    </lineage>
</organism>
<name>A0AA88HBV4_ARTSF</name>
<dbReference type="PANTHER" id="PTHR47272">
    <property type="entry name" value="DDE_TNP_1_7 DOMAIN-CONTAINING PROTEIN"/>
    <property type="match status" value="1"/>
</dbReference>